<dbReference type="AlphaFoldDB" id="A0A6J6SDB8"/>
<evidence type="ECO:0000313" key="6">
    <source>
        <dbReference type="EMBL" id="CAB4833912.1"/>
    </source>
</evidence>
<dbReference type="EMBL" id="CAFBMH010000079">
    <property type="protein sequence ID" value="CAB4918412.1"/>
    <property type="molecule type" value="Genomic_DNA"/>
</dbReference>
<reference evidence="5" key="1">
    <citation type="submission" date="2020-05" db="EMBL/GenBank/DDBJ databases">
        <authorList>
            <person name="Chiriac C."/>
            <person name="Salcher M."/>
            <person name="Ghai R."/>
            <person name="Kavagutti S V."/>
        </authorList>
    </citation>
    <scope>NUCLEOTIDE SEQUENCE</scope>
</reference>
<dbReference type="SUPFAM" id="SSF46689">
    <property type="entry name" value="Homeodomain-like"/>
    <property type="match status" value="1"/>
</dbReference>
<evidence type="ECO:0000259" key="4">
    <source>
        <dbReference type="PROSITE" id="PS50977"/>
    </source>
</evidence>
<dbReference type="InterPro" id="IPR036271">
    <property type="entry name" value="Tet_transcr_reg_TetR-rel_C_sf"/>
</dbReference>
<dbReference type="GO" id="GO:0000976">
    <property type="term" value="F:transcription cis-regulatory region binding"/>
    <property type="evidence" value="ECO:0007669"/>
    <property type="project" value="TreeGrafter"/>
</dbReference>
<dbReference type="EMBL" id="CAEZYR010000014">
    <property type="protein sequence ID" value="CAB4732854.1"/>
    <property type="molecule type" value="Genomic_DNA"/>
</dbReference>
<dbReference type="InterPro" id="IPR001647">
    <property type="entry name" value="HTH_TetR"/>
</dbReference>
<dbReference type="PRINTS" id="PR00455">
    <property type="entry name" value="HTHTETR"/>
</dbReference>
<organism evidence="5">
    <name type="scientific">freshwater metagenome</name>
    <dbReference type="NCBI Taxonomy" id="449393"/>
    <lineage>
        <taxon>unclassified sequences</taxon>
        <taxon>metagenomes</taxon>
        <taxon>ecological metagenomes</taxon>
    </lineage>
</organism>
<dbReference type="PROSITE" id="PS50977">
    <property type="entry name" value="HTH_TETR_2"/>
    <property type="match status" value="1"/>
</dbReference>
<evidence type="ECO:0000256" key="1">
    <source>
        <dbReference type="ARBA" id="ARBA00023015"/>
    </source>
</evidence>
<dbReference type="GO" id="GO:0003700">
    <property type="term" value="F:DNA-binding transcription factor activity"/>
    <property type="evidence" value="ECO:0007669"/>
    <property type="project" value="TreeGrafter"/>
</dbReference>
<evidence type="ECO:0000313" key="7">
    <source>
        <dbReference type="EMBL" id="CAB4918412.1"/>
    </source>
</evidence>
<dbReference type="Gene3D" id="1.10.10.60">
    <property type="entry name" value="Homeodomain-like"/>
    <property type="match status" value="1"/>
</dbReference>
<dbReference type="InterPro" id="IPR004111">
    <property type="entry name" value="Repressor_TetR_C"/>
</dbReference>
<proteinExistence type="predicted"/>
<dbReference type="PANTHER" id="PTHR30055">
    <property type="entry name" value="HTH-TYPE TRANSCRIPTIONAL REGULATOR RUTR"/>
    <property type="match status" value="1"/>
</dbReference>
<keyword evidence="3" id="KW-0804">Transcription</keyword>
<keyword evidence="2" id="KW-0238">DNA-binding</keyword>
<dbReference type="EMBL" id="CAFBOS010000152">
    <property type="protein sequence ID" value="CAB5009440.1"/>
    <property type="molecule type" value="Genomic_DNA"/>
</dbReference>
<gene>
    <name evidence="5" type="ORF">UFOPK2754_00604</name>
    <name evidence="6" type="ORF">UFOPK3139_01919</name>
    <name evidence="7" type="ORF">UFOPK3543_01950</name>
    <name evidence="8" type="ORF">UFOPK3967_02151</name>
</gene>
<dbReference type="Pfam" id="PF02909">
    <property type="entry name" value="TetR_C_1"/>
    <property type="match status" value="1"/>
</dbReference>
<evidence type="ECO:0000256" key="3">
    <source>
        <dbReference type="ARBA" id="ARBA00023163"/>
    </source>
</evidence>
<sequence>MISLAAADLEADDVVRAAIELLNEEGFDAVSMRRVAARLGVSPVPLYSRVGNKDDLLDAVADRLLADLVPAELGHAHWADCVGQWARALHERLRSVPDSRLVLRTRRWAFVDASRPLIDALRAGGFTEPEAVRACRLVMWSVIGFVTVESASLAERRGGHRSPSVPGGDPAGVDQADADALFEQQLRYLIAGLTADHPTDLSKFGI</sequence>
<evidence type="ECO:0000313" key="8">
    <source>
        <dbReference type="EMBL" id="CAB5009440.1"/>
    </source>
</evidence>
<dbReference type="SUPFAM" id="SSF48498">
    <property type="entry name" value="Tetracyclin repressor-like, C-terminal domain"/>
    <property type="match status" value="1"/>
</dbReference>
<dbReference type="InterPro" id="IPR050109">
    <property type="entry name" value="HTH-type_TetR-like_transc_reg"/>
</dbReference>
<dbReference type="InterPro" id="IPR009057">
    <property type="entry name" value="Homeodomain-like_sf"/>
</dbReference>
<dbReference type="GO" id="GO:0045892">
    <property type="term" value="P:negative regulation of DNA-templated transcription"/>
    <property type="evidence" value="ECO:0007669"/>
    <property type="project" value="InterPro"/>
</dbReference>
<dbReference type="EMBL" id="CAFABA010000084">
    <property type="protein sequence ID" value="CAB4833912.1"/>
    <property type="molecule type" value="Genomic_DNA"/>
</dbReference>
<protein>
    <submittedName>
        <fullName evidence="5">Unannotated protein</fullName>
    </submittedName>
</protein>
<feature type="domain" description="HTH tetR-type" evidence="4">
    <location>
        <begin position="8"/>
        <end position="68"/>
    </location>
</feature>
<dbReference type="Pfam" id="PF00440">
    <property type="entry name" value="TetR_N"/>
    <property type="match status" value="1"/>
</dbReference>
<name>A0A6J6SDB8_9ZZZZ</name>
<evidence type="ECO:0000256" key="2">
    <source>
        <dbReference type="ARBA" id="ARBA00023125"/>
    </source>
</evidence>
<keyword evidence="1" id="KW-0805">Transcription regulation</keyword>
<accession>A0A6J6SDB8</accession>
<dbReference type="Gene3D" id="1.10.357.10">
    <property type="entry name" value="Tetracycline Repressor, domain 2"/>
    <property type="match status" value="1"/>
</dbReference>
<dbReference type="PANTHER" id="PTHR30055:SF151">
    <property type="entry name" value="TRANSCRIPTIONAL REGULATORY PROTEIN"/>
    <property type="match status" value="1"/>
</dbReference>
<evidence type="ECO:0000313" key="5">
    <source>
        <dbReference type="EMBL" id="CAB4732854.1"/>
    </source>
</evidence>